<keyword evidence="2" id="KW-1185">Reference proteome</keyword>
<feature type="non-terminal residue" evidence="1">
    <location>
        <position position="91"/>
    </location>
</feature>
<reference evidence="2" key="1">
    <citation type="submission" date="2022-10" db="EMBL/GenBank/DDBJ databases">
        <title>Genome assembly of Pristionchus species.</title>
        <authorList>
            <person name="Yoshida K."/>
            <person name="Sommer R.J."/>
        </authorList>
    </citation>
    <scope>NUCLEOTIDE SEQUENCE [LARGE SCALE GENOMIC DNA]</scope>
    <source>
        <strain evidence="2">RS5460</strain>
    </source>
</reference>
<feature type="non-terminal residue" evidence="1">
    <location>
        <position position="1"/>
    </location>
</feature>
<gene>
    <name evidence="1" type="ORF">PMAYCL1PPCAC_08342</name>
</gene>
<proteinExistence type="predicted"/>
<protein>
    <submittedName>
        <fullName evidence="1">Uncharacterized protein</fullName>
    </submittedName>
</protein>
<dbReference type="AlphaFoldDB" id="A0AAN5CCC7"/>
<name>A0AAN5CCC7_9BILA</name>
<sequence length="91" mass="9825">DLELCTKLLDSSDIDIIDFDGLVALDDTTAPQIIAISSNANVIDISLGLQKLSRPAAFLSNLASLPASTVKIAYPYGFGLPKSLWENFLRE</sequence>
<evidence type="ECO:0000313" key="1">
    <source>
        <dbReference type="EMBL" id="GMR38147.1"/>
    </source>
</evidence>
<evidence type="ECO:0000313" key="2">
    <source>
        <dbReference type="Proteomes" id="UP001328107"/>
    </source>
</evidence>
<dbReference type="EMBL" id="BTRK01000002">
    <property type="protein sequence ID" value="GMR38147.1"/>
    <property type="molecule type" value="Genomic_DNA"/>
</dbReference>
<dbReference type="Proteomes" id="UP001328107">
    <property type="component" value="Unassembled WGS sequence"/>
</dbReference>
<organism evidence="1 2">
    <name type="scientific">Pristionchus mayeri</name>
    <dbReference type="NCBI Taxonomy" id="1317129"/>
    <lineage>
        <taxon>Eukaryota</taxon>
        <taxon>Metazoa</taxon>
        <taxon>Ecdysozoa</taxon>
        <taxon>Nematoda</taxon>
        <taxon>Chromadorea</taxon>
        <taxon>Rhabditida</taxon>
        <taxon>Rhabditina</taxon>
        <taxon>Diplogasteromorpha</taxon>
        <taxon>Diplogasteroidea</taxon>
        <taxon>Neodiplogasteridae</taxon>
        <taxon>Pristionchus</taxon>
    </lineage>
</organism>
<comment type="caution">
    <text evidence="1">The sequence shown here is derived from an EMBL/GenBank/DDBJ whole genome shotgun (WGS) entry which is preliminary data.</text>
</comment>
<accession>A0AAN5CCC7</accession>